<dbReference type="InterPro" id="IPR000652">
    <property type="entry name" value="Triosephosphate_isomerase"/>
</dbReference>
<name>Q2RUN6_RHORT</name>
<dbReference type="Pfam" id="PF00121">
    <property type="entry name" value="TIM"/>
    <property type="match status" value="1"/>
</dbReference>
<comment type="subcellular location">
    <subcellularLocation>
        <location evidence="3">Cytoplasm</location>
    </subcellularLocation>
</comment>
<keyword evidence="5" id="KW-1185">Reference proteome</keyword>
<organism evidence="4 5">
    <name type="scientific">Rhodospirillum rubrum (strain ATCC 11170 / ATH 1.1.1 / DSM 467 / LMG 4362 / NCIMB 8255 / S1)</name>
    <dbReference type="NCBI Taxonomy" id="269796"/>
    <lineage>
        <taxon>Bacteria</taxon>
        <taxon>Pseudomonadati</taxon>
        <taxon>Pseudomonadota</taxon>
        <taxon>Alphaproteobacteria</taxon>
        <taxon>Rhodospirillales</taxon>
        <taxon>Rhodospirillaceae</taxon>
        <taxon>Rhodospirillum</taxon>
    </lineage>
</organism>
<dbReference type="STRING" id="269796.Rru_A1358"/>
<evidence type="ECO:0000256" key="2">
    <source>
        <dbReference type="ARBA" id="ARBA00023235"/>
    </source>
</evidence>
<dbReference type="PANTHER" id="PTHR21139:SF2">
    <property type="entry name" value="TRIOSEPHOSPHATE ISOMERASE"/>
    <property type="match status" value="1"/>
</dbReference>
<dbReference type="UniPathway" id="UPA00138"/>
<dbReference type="Gene3D" id="3.20.20.70">
    <property type="entry name" value="Aldolase class I"/>
    <property type="match status" value="1"/>
</dbReference>
<dbReference type="PANTHER" id="PTHR21139">
    <property type="entry name" value="TRIOSEPHOSPHATE ISOMERASE"/>
    <property type="match status" value="1"/>
</dbReference>
<comment type="subunit">
    <text evidence="3">Homodimer.</text>
</comment>
<comment type="catalytic activity">
    <reaction evidence="1">
        <text>L-erythrulose 1-phosphate = D-erythrulose 4-phosphate</text>
        <dbReference type="Rhea" id="RHEA:49588"/>
        <dbReference type="ChEBI" id="CHEBI:58002"/>
        <dbReference type="ChEBI" id="CHEBI:90796"/>
        <dbReference type="EC" id="5.3.1.33"/>
    </reaction>
</comment>
<dbReference type="PATRIC" id="fig|269796.9.peg.1426"/>
<comment type="pathway">
    <text evidence="3">Carbohydrate biosynthesis; gluconeogenesis.</text>
</comment>
<comment type="catalytic activity">
    <reaction evidence="3">
        <text>D-glyceraldehyde 3-phosphate = dihydroxyacetone phosphate</text>
        <dbReference type="Rhea" id="RHEA:18585"/>
        <dbReference type="ChEBI" id="CHEBI:57642"/>
        <dbReference type="ChEBI" id="CHEBI:59776"/>
        <dbReference type="EC" id="5.3.1.1"/>
    </reaction>
</comment>
<dbReference type="InterPro" id="IPR013785">
    <property type="entry name" value="Aldolase_TIM"/>
</dbReference>
<dbReference type="GO" id="GO:0006094">
    <property type="term" value="P:gluconeogenesis"/>
    <property type="evidence" value="ECO:0007669"/>
    <property type="project" value="UniProtKB-UniPathway"/>
</dbReference>
<dbReference type="GO" id="GO:0005829">
    <property type="term" value="C:cytosol"/>
    <property type="evidence" value="ECO:0007669"/>
    <property type="project" value="TreeGrafter"/>
</dbReference>
<dbReference type="CDD" id="cd00311">
    <property type="entry name" value="TIM"/>
    <property type="match status" value="1"/>
</dbReference>
<dbReference type="PhylomeDB" id="Q2RUN6"/>
<evidence type="ECO:0000313" key="5">
    <source>
        <dbReference type="Proteomes" id="UP000001929"/>
    </source>
</evidence>
<keyword evidence="3" id="KW-0312">Gluconeogenesis</keyword>
<dbReference type="SUPFAM" id="SSF51351">
    <property type="entry name" value="Triosephosphate isomerase (TIM)"/>
    <property type="match status" value="1"/>
</dbReference>
<dbReference type="EnsemblBacteria" id="ABC22159">
    <property type="protein sequence ID" value="ABC22159"/>
    <property type="gene ID" value="Rru_A1358"/>
</dbReference>
<dbReference type="EMBL" id="CP000230">
    <property type="protein sequence ID" value="ABC22159.1"/>
    <property type="molecule type" value="Genomic_DNA"/>
</dbReference>
<comment type="pathway">
    <text evidence="3">Carbohydrate degradation; glycolysis; D-glyceraldehyde 3-phosphate from glycerone phosphate: step 1/1.</text>
</comment>
<evidence type="ECO:0000313" key="4">
    <source>
        <dbReference type="EMBL" id="ABC22159.1"/>
    </source>
</evidence>
<keyword evidence="3" id="KW-0963">Cytoplasm</keyword>
<keyword evidence="2 3" id="KW-0413">Isomerase</keyword>
<reference evidence="4 5" key="1">
    <citation type="journal article" date="2011" name="Stand. Genomic Sci.">
        <title>Complete genome sequence of Rhodospirillum rubrum type strain (S1).</title>
        <authorList>
            <person name="Munk A.C."/>
            <person name="Copeland A."/>
            <person name="Lucas S."/>
            <person name="Lapidus A."/>
            <person name="Del Rio T.G."/>
            <person name="Barry K."/>
            <person name="Detter J.C."/>
            <person name="Hammon N."/>
            <person name="Israni S."/>
            <person name="Pitluck S."/>
            <person name="Brettin T."/>
            <person name="Bruce D."/>
            <person name="Han C."/>
            <person name="Tapia R."/>
            <person name="Gilna P."/>
            <person name="Schmutz J."/>
            <person name="Larimer F."/>
            <person name="Land M."/>
            <person name="Kyrpides N.C."/>
            <person name="Mavromatis K."/>
            <person name="Richardson P."/>
            <person name="Rohde M."/>
            <person name="Goker M."/>
            <person name="Klenk H.P."/>
            <person name="Zhang Y."/>
            <person name="Roberts G.P."/>
            <person name="Reslewic S."/>
            <person name="Schwartz D.C."/>
        </authorList>
    </citation>
    <scope>NUCLEOTIDE SEQUENCE [LARGE SCALE GENOMIC DNA]</scope>
    <source>
        <strain evidence="5">ATCC 11170 / ATH 1.1.1 / DSM 467 / LMG 4362 / NCIMB 8255 / S1</strain>
    </source>
</reference>
<dbReference type="Proteomes" id="UP000001929">
    <property type="component" value="Chromosome"/>
</dbReference>
<evidence type="ECO:0000256" key="1">
    <source>
        <dbReference type="ARBA" id="ARBA00000148"/>
    </source>
</evidence>
<dbReference type="AlphaFoldDB" id="Q2RUN6"/>
<gene>
    <name evidence="4" type="ordered locus">Rru_A1358</name>
</gene>
<dbReference type="InterPro" id="IPR035990">
    <property type="entry name" value="TIM_sf"/>
</dbReference>
<dbReference type="HOGENOM" id="CLU_024251_2_3_5"/>
<dbReference type="GO" id="GO:0004807">
    <property type="term" value="F:triose-phosphate isomerase activity"/>
    <property type="evidence" value="ECO:0007669"/>
    <property type="project" value="UniProtKB-EC"/>
</dbReference>
<dbReference type="GO" id="GO:0006096">
    <property type="term" value="P:glycolytic process"/>
    <property type="evidence" value="ECO:0007669"/>
    <property type="project" value="UniProtKB-UniPathway"/>
</dbReference>
<dbReference type="NCBIfam" id="NF000722">
    <property type="entry name" value="PRK00042.2-1"/>
    <property type="match status" value="1"/>
</dbReference>
<dbReference type="GO" id="GO:0019563">
    <property type="term" value="P:glycerol catabolic process"/>
    <property type="evidence" value="ECO:0007669"/>
    <property type="project" value="TreeGrafter"/>
</dbReference>
<proteinExistence type="inferred from homology"/>
<dbReference type="PROSITE" id="PS51440">
    <property type="entry name" value="TIM_2"/>
    <property type="match status" value="1"/>
</dbReference>
<dbReference type="eggNOG" id="COG0149">
    <property type="taxonomic scope" value="Bacteria"/>
</dbReference>
<keyword evidence="3" id="KW-0324">Glycolysis</keyword>
<dbReference type="RefSeq" id="WP_011389112.1">
    <property type="nucleotide sequence ID" value="NC_007643.1"/>
</dbReference>
<evidence type="ECO:0000256" key="3">
    <source>
        <dbReference type="RuleBase" id="RU363013"/>
    </source>
</evidence>
<dbReference type="GO" id="GO:0046166">
    <property type="term" value="P:glyceraldehyde-3-phosphate biosynthetic process"/>
    <property type="evidence" value="ECO:0007669"/>
    <property type="project" value="TreeGrafter"/>
</dbReference>
<sequence length="258" mass="27017">MNARLWIGTSWKMHKTIAEAEAYVGELTASPLLDRVEAFIVPPFTALAAVHRALGDAPVHLGAQTMHWQDEGAQTGEISPLMLRDCGVGIVELGHSERRASHGETDATVNAKVASALRHGLRPLICVGDQGDDLDAGASIETVLRQVKLAIKGIDTASLGRALIAYEPVWAIGEAGRPAEPAHVAEVHGALRAMLGQRGLAALPLLYGGSVDRANAGALTALANVDGLFVGRAAWTARGFEEVIEAALHGAKDRAGLA</sequence>
<comment type="similarity">
    <text evidence="3">Belongs to the triosephosphate isomerase family.</text>
</comment>
<dbReference type="KEGG" id="rru:Rru_A1358"/>
<accession>Q2RUN6</accession>
<dbReference type="UniPathway" id="UPA00109">
    <property type="reaction ID" value="UER00189"/>
</dbReference>
<protein>
    <recommendedName>
        <fullName evidence="3">Triosephosphate isomerase</fullName>
        <ecNumber evidence="3">5.3.1.1</ecNumber>
    </recommendedName>
</protein>
<dbReference type="EC" id="5.3.1.1" evidence="3"/>